<evidence type="ECO:0000313" key="2">
    <source>
        <dbReference type="EMBL" id="KAJ6240243.1"/>
    </source>
</evidence>
<dbReference type="EMBL" id="JAOAOG010000212">
    <property type="protein sequence ID" value="KAJ6240243.1"/>
    <property type="molecule type" value="Genomic_DNA"/>
</dbReference>
<evidence type="ECO:0000313" key="3">
    <source>
        <dbReference type="Proteomes" id="UP001150062"/>
    </source>
</evidence>
<keyword evidence="3" id="KW-1185">Reference proteome</keyword>
<organism evidence="2 3">
    <name type="scientific">Anaeramoeba flamelloides</name>
    <dbReference type="NCBI Taxonomy" id="1746091"/>
    <lineage>
        <taxon>Eukaryota</taxon>
        <taxon>Metamonada</taxon>
        <taxon>Anaeramoebidae</taxon>
        <taxon>Anaeramoeba</taxon>
    </lineage>
</organism>
<dbReference type="EMBL" id="JAOAOG010000280">
    <property type="protein sequence ID" value="KAJ6233301.1"/>
    <property type="molecule type" value="Genomic_DNA"/>
</dbReference>
<dbReference type="Proteomes" id="UP001150062">
    <property type="component" value="Unassembled WGS sequence"/>
</dbReference>
<name>A0ABQ8Y7R0_9EUKA</name>
<protein>
    <submittedName>
        <fullName evidence="2">Uncharacterized protein</fullName>
    </submittedName>
</protein>
<comment type="caution">
    <text evidence="2">The sequence shown here is derived from an EMBL/GenBank/DDBJ whole genome shotgun (WGS) entry which is preliminary data.</text>
</comment>
<proteinExistence type="predicted"/>
<reference evidence="2" key="1">
    <citation type="submission" date="2022-08" db="EMBL/GenBank/DDBJ databases">
        <title>Novel sulfate-reducing endosymbionts in the free-living metamonad Anaeramoeba.</title>
        <authorList>
            <person name="Jerlstrom-Hultqvist J."/>
            <person name="Cepicka I."/>
            <person name="Gallot-Lavallee L."/>
            <person name="Salas-Leiva D."/>
            <person name="Curtis B.A."/>
            <person name="Zahonova K."/>
            <person name="Pipaliya S."/>
            <person name="Dacks J."/>
            <person name="Roger A.J."/>
        </authorList>
    </citation>
    <scope>NUCLEOTIDE SEQUENCE</scope>
    <source>
        <strain evidence="2">Schooner1</strain>
    </source>
</reference>
<sequence length="115" mass="13204">MILDSRPFATSTKSLSISTHICSHPHPTYPHILPYTHPPYIEYNHKHTRVRSPRRGFGGDGHQHLAKVRRHSLKGPSRPELKHPHWVRPLISTHHQPPSLSLPTTLSLPFPFPLF</sequence>
<accession>A0ABQ8Y7R0</accession>
<evidence type="ECO:0000313" key="1">
    <source>
        <dbReference type="EMBL" id="KAJ6233301.1"/>
    </source>
</evidence>
<gene>
    <name evidence="2" type="ORF">M0813_24372</name>
    <name evidence="1" type="ORF">M0813_30093</name>
</gene>